<dbReference type="RefSeq" id="WP_184619318.1">
    <property type="nucleotide sequence ID" value="NZ_JACHEX010000002.1"/>
</dbReference>
<evidence type="ECO:0000313" key="3">
    <source>
        <dbReference type="EMBL" id="MBB6062676.1"/>
    </source>
</evidence>
<evidence type="ECO:0000256" key="2">
    <source>
        <dbReference type="ARBA" id="ARBA00023141"/>
    </source>
</evidence>
<keyword evidence="1" id="KW-0028">Amino-acid biosynthesis</keyword>
<dbReference type="PANTHER" id="PTHR21087:SF16">
    <property type="entry name" value="SHIKIMATE KINASE 1, CHLOROPLASTIC"/>
    <property type="match status" value="1"/>
</dbReference>
<dbReference type="GO" id="GO:0005829">
    <property type="term" value="C:cytosol"/>
    <property type="evidence" value="ECO:0007669"/>
    <property type="project" value="TreeGrafter"/>
</dbReference>
<name>A0A841GG97_9BACT</name>
<comment type="caution">
    <text evidence="3">The sequence shown here is derived from an EMBL/GenBank/DDBJ whole genome shotgun (WGS) entry which is preliminary data.</text>
</comment>
<evidence type="ECO:0000313" key="4">
    <source>
        <dbReference type="Proteomes" id="UP000555828"/>
    </source>
</evidence>
<gene>
    <name evidence="3" type="ORF">HNP65_001114</name>
</gene>
<accession>A0A841GG97</accession>
<dbReference type="GO" id="GO:0004765">
    <property type="term" value="F:shikimate kinase activity"/>
    <property type="evidence" value="ECO:0007669"/>
    <property type="project" value="UniProtKB-EC"/>
</dbReference>
<dbReference type="PANTHER" id="PTHR21087">
    <property type="entry name" value="SHIKIMATE KINASE"/>
    <property type="match status" value="1"/>
</dbReference>
<dbReference type="AlphaFoldDB" id="A0A841GG97"/>
<reference evidence="3 4" key="1">
    <citation type="submission" date="2020-08" db="EMBL/GenBank/DDBJ databases">
        <title>Genomic Encyclopedia of Type Strains, Phase IV (KMG-IV): sequencing the most valuable type-strain genomes for metagenomic binning, comparative biology and taxonomic classification.</title>
        <authorList>
            <person name="Goeker M."/>
        </authorList>
    </citation>
    <scope>NUCLEOTIDE SEQUENCE [LARGE SCALE GENOMIC DNA]</scope>
    <source>
        <strain evidence="3 4">DSM 13481</strain>
    </source>
</reference>
<dbReference type="GO" id="GO:0008652">
    <property type="term" value="P:amino acid biosynthetic process"/>
    <property type="evidence" value="ECO:0007669"/>
    <property type="project" value="UniProtKB-KW"/>
</dbReference>
<dbReference type="Pfam" id="PF01202">
    <property type="entry name" value="SKI"/>
    <property type="match status" value="1"/>
</dbReference>
<organism evidence="3 4">
    <name type="scientific">Thermosipho japonicus</name>
    <dbReference type="NCBI Taxonomy" id="90323"/>
    <lineage>
        <taxon>Bacteria</taxon>
        <taxon>Thermotogati</taxon>
        <taxon>Thermotogota</taxon>
        <taxon>Thermotogae</taxon>
        <taxon>Thermotogales</taxon>
        <taxon>Fervidobacteriaceae</taxon>
        <taxon>Thermosipho</taxon>
    </lineage>
</organism>
<proteinExistence type="predicted"/>
<dbReference type="SUPFAM" id="SSF52540">
    <property type="entry name" value="P-loop containing nucleoside triphosphate hydrolases"/>
    <property type="match status" value="1"/>
</dbReference>
<dbReference type="Gene3D" id="3.40.50.300">
    <property type="entry name" value="P-loop containing nucleotide triphosphate hydrolases"/>
    <property type="match status" value="1"/>
</dbReference>
<keyword evidence="3" id="KW-0418">Kinase</keyword>
<dbReference type="EC" id="2.7.1.71" evidence="3"/>
<dbReference type="GO" id="GO:0009073">
    <property type="term" value="P:aromatic amino acid family biosynthetic process"/>
    <property type="evidence" value="ECO:0007669"/>
    <property type="project" value="UniProtKB-KW"/>
</dbReference>
<dbReference type="InterPro" id="IPR031322">
    <property type="entry name" value="Shikimate/glucono_kinase"/>
</dbReference>
<dbReference type="EMBL" id="JACHEX010000002">
    <property type="protein sequence ID" value="MBB6062676.1"/>
    <property type="molecule type" value="Genomic_DNA"/>
</dbReference>
<keyword evidence="4" id="KW-1185">Reference proteome</keyword>
<dbReference type="Proteomes" id="UP000555828">
    <property type="component" value="Unassembled WGS sequence"/>
</dbReference>
<keyword evidence="3" id="KW-0808">Transferase</keyword>
<evidence type="ECO:0000256" key="1">
    <source>
        <dbReference type="ARBA" id="ARBA00022605"/>
    </source>
</evidence>
<keyword evidence="2" id="KW-0057">Aromatic amino acid biosynthesis</keyword>
<dbReference type="PRINTS" id="PR01100">
    <property type="entry name" value="SHIKIMTKNASE"/>
</dbReference>
<dbReference type="InterPro" id="IPR027417">
    <property type="entry name" value="P-loop_NTPase"/>
</dbReference>
<sequence length="159" mass="18424">MPLYIVGLPGSGKSAVGRILKEDFGYDVVDFDEILKIETGKSFNDVIKNNGFQTIKSFEGKFLKRFKKFEEKIVVTLGTISNLGLFNGKIIYIKIPKEKFVKRLKKVNKKYSDKELDNVFEEMHSIFSQKADLVISSENKTKFDISKIIDDFYRKNYKK</sequence>
<protein>
    <submittedName>
        <fullName evidence="3">Shikimate kinase</fullName>
        <ecNumber evidence="3">2.7.1.71</ecNumber>
    </submittedName>
</protein>